<keyword evidence="4 7" id="KW-0547">Nucleotide-binding</keyword>
<dbReference type="STRING" id="5627.A0A1C7M0X3"/>
<feature type="domain" description="Protein kinase" evidence="10">
    <location>
        <begin position="138"/>
        <end position="240"/>
    </location>
</feature>
<dbReference type="InterPro" id="IPR008984">
    <property type="entry name" value="SMAD_FHA_dom_sf"/>
</dbReference>
<evidence type="ECO:0000313" key="11">
    <source>
        <dbReference type="EMBL" id="OBZ69979.1"/>
    </source>
</evidence>
<proteinExistence type="inferred from homology"/>
<dbReference type="Proteomes" id="UP000092993">
    <property type="component" value="Unassembled WGS sequence"/>
</dbReference>
<organism evidence="11 12">
    <name type="scientific">Grifola frondosa</name>
    <name type="common">Maitake</name>
    <name type="synonym">Polyporus frondosus</name>
    <dbReference type="NCBI Taxonomy" id="5627"/>
    <lineage>
        <taxon>Eukaryota</taxon>
        <taxon>Fungi</taxon>
        <taxon>Dikarya</taxon>
        <taxon>Basidiomycota</taxon>
        <taxon>Agaricomycotina</taxon>
        <taxon>Agaricomycetes</taxon>
        <taxon>Polyporales</taxon>
        <taxon>Grifolaceae</taxon>
        <taxon>Grifola</taxon>
    </lineage>
</organism>
<dbReference type="CDD" id="cd00060">
    <property type="entry name" value="FHA"/>
    <property type="match status" value="1"/>
</dbReference>
<dbReference type="FunFam" id="3.30.200.20:FF:000042">
    <property type="entry name" value="Aurora kinase A"/>
    <property type="match status" value="1"/>
</dbReference>
<dbReference type="SMART" id="SM00240">
    <property type="entry name" value="FHA"/>
    <property type="match status" value="1"/>
</dbReference>
<name>A0A1C7M0X3_GRIFR</name>
<dbReference type="InterPro" id="IPR017441">
    <property type="entry name" value="Protein_kinase_ATP_BS"/>
</dbReference>
<dbReference type="SUPFAM" id="SSF49879">
    <property type="entry name" value="SMAD/FHA domain"/>
    <property type="match status" value="1"/>
</dbReference>
<evidence type="ECO:0000259" key="9">
    <source>
        <dbReference type="PROSITE" id="PS50006"/>
    </source>
</evidence>
<dbReference type="OrthoDB" id="10252171at2759"/>
<evidence type="ECO:0000256" key="4">
    <source>
        <dbReference type="ARBA" id="ARBA00022741"/>
    </source>
</evidence>
<dbReference type="Gene3D" id="1.10.510.10">
    <property type="entry name" value="Transferase(Phosphotransferase) domain 1"/>
    <property type="match status" value="1"/>
</dbReference>
<feature type="binding site" evidence="7 8">
    <location>
        <position position="167"/>
    </location>
    <ligand>
        <name>ATP</name>
        <dbReference type="ChEBI" id="CHEBI:30616"/>
    </ligand>
</feature>
<comment type="caution">
    <text evidence="11">The sequence shown here is derived from an EMBL/GenBank/DDBJ whole genome shotgun (WGS) entry which is preliminary data.</text>
</comment>
<dbReference type="InterPro" id="IPR011009">
    <property type="entry name" value="Kinase-like_dom_sf"/>
</dbReference>
<evidence type="ECO:0000256" key="1">
    <source>
        <dbReference type="ARBA" id="ARBA00005575"/>
    </source>
</evidence>
<comment type="similarity">
    <text evidence="1">Belongs to the protein kinase superfamily. CAMK Ser/Thr protein kinase family. CHEK2 subfamily.</text>
</comment>
<evidence type="ECO:0000256" key="7">
    <source>
        <dbReference type="PIRSR" id="PIRSR630616-2"/>
    </source>
</evidence>
<gene>
    <name evidence="11" type="primary">cds1_0</name>
    <name evidence="11" type="ORF">A0H81_10065</name>
</gene>
<keyword evidence="12" id="KW-1185">Reference proteome</keyword>
<dbReference type="EMBL" id="LUGG01000015">
    <property type="protein sequence ID" value="OBZ69979.1"/>
    <property type="molecule type" value="Genomic_DNA"/>
</dbReference>
<sequence length="240" mass="26987">MPLEDTSHSTCSNDGLWGLLTPLDTRLDQQKFKASNATYTVGRELGNDLQLSGNHISKFHCIICWDGQDSNSKITVIDLSMNGTYINGRLVGKHKRALLQHGDVIVFGIRGALDEEPEHRYTYSHMAGHKCITLQDDYKIIGQVGKGTFATVLKARCLSENRLYAIKVLERDVLDPSKSSQGSYTFEREISIMERLIHPNICGLKEVFYECDRINLVLEFIPGGDLAKYIKDCRPFSESA</sequence>
<evidence type="ECO:0000256" key="5">
    <source>
        <dbReference type="ARBA" id="ARBA00022777"/>
    </source>
</evidence>
<dbReference type="InterPro" id="IPR000253">
    <property type="entry name" value="FHA_dom"/>
</dbReference>
<dbReference type="PROSITE" id="PS50011">
    <property type="entry name" value="PROTEIN_KINASE_DOM"/>
    <property type="match status" value="1"/>
</dbReference>
<keyword evidence="2" id="KW-0723">Serine/threonine-protein kinase</keyword>
<dbReference type="SMART" id="SM00220">
    <property type="entry name" value="S_TKc"/>
    <property type="match status" value="1"/>
</dbReference>
<reference evidence="11 12" key="1">
    <citation type="submission" date="2016-03" db="EMBL/GenBank/DDBJ databases">
        <title>Whole genome sequencing of Grifola frondosa 9006-11.</title>
        <authorList>
            <person name="Min B."/>
            <person name="Park H."/>
            <person name="Kim J.-G."/>
            <person name="Cho H."/>
            <person name="Oh Y.-L."/>
            <person name="Kong W.-S."/>
            <person name="Choi I.-G."/>
        </authorList>
    </citation>
    <scope>NUCLEOTIDE SEQUENCE [LARGE SCALE GENOMIC DNA]</scope>
    <source>
        <strain evidence="11 12">9006-11</strain>
    </source>
</reference>
<dbReference type="Pfam" id="PF00498">
    <property type="entry name" value="FHA"/>
    <property type="match status" value="1"/>
</dbReference>
<dbReference type="InterPro" id="IPR000719">
    <property type="entry name" value="Prot_kinase_dom"/>
</dbReference>
<dbReference type="AlphaFoldDB" id="A0A1C7M0X3"/>
<feature type="domain" description="FHA" evidence="9">
    <location>
        <begin position="39"/>
        <end position="91"/>
    </location>
</feature>
<keyword evidence="5 11" id="KW-0418">Kinase</keyword>
<dbReference type="PANTHER" id="PTHR24350">
    <property type="entry name" value="SERINE/THREONINE-PROTEIN KINASE IAL-RELATED"/>
    <property type="match status" value="1"/>
</dbReference>
<evidence type="ECO:0000256" key="8">
    <source>
        <dbReference type="PROSITE-ProRule" id="PRU10141"/>
    </source>
</evidence>
<dbReference type="InterPro" id="IPR030616">
    <property type="entry name" value="Aur-like"/>
</dbReference>
<dbReference type="Pfam" id="PF00069">
    <property type="entry name" value="Pkinase"/>
    <property type="match status" value="1"/>
</dbReference>
<evidence type="ECO:0000259" key="10">
    <source>
        <dbReference type="PROSITE" id="PS50011"/>
    </source>
</evidence>
<keyword evidence="6 7" id="KW-0067">ATP-binding</keyword>
<evidence type="ECO:0000313" key="12">
    <source>
        <dbReference type="Proteomes" id="UP000092993"/>
    </source>
</evidence>
<dbReference type="Gene3D" id="2.60.200.20">
    <property type="match status" value="1"/>
</dbReference>
<evidence type="ECO:0000256" key="2">
    <source>
        <dbReference type="ARBA" id="ARBA00022527"/>
    </source>
</evidence>
<keyword evidence="3" id="KW-0808">Transferase</keyword>
<evidence type="ECO:0000256" key="6">
    <source>
        <dbReference type="ARBA" id="ARBA00022840"/>
    </source>
</evidence>
<dbReference type="PROSITE" id="PS00107">
    <property type="entry name" value="PROTEIN_KINASE_ATP"/>
    <property type="match status" value="1"/>
</dbReference>
<dbReference type="SUPFAM" id="SSF56112">
    <property type="entry name" value="Protein kinase-like (PK-like)"/>
    <property type="match status" value="1"/>
</dbReference>
<protein>
    <submittedName>
        <fullName evidence="11">Serine/threonine-protein kinase cds1</fullName>
    </submittedName>
</protein>
<accession>A0A1C7M0X3</accession>
<dbReference type="GO" id="GO:0005524">
    <property type="term" value="F:ATP binding"/>
    <property type="evidence" value="ECO:0007669"/>
    <property type="project" value="UniProtKB-UniRule"/>
</dbReference>
<dbReference type="OMA" id="YECDRIN"/>
<dbReference type="GO" id="GO:0004674">
    <property type="term" value="F:protein serine/threonine kinase activity"/>
    <property type="evidence" value="ECO:0007669"/>
    <property type="project" value="UniProtKB-KW"/>
</dbReference>
<dbReference type="PROSITE" id="PS50006">
    <property type="entry name" value="FHA_DOMAIN"/>
    <property type="match status" value="1"/>
</dbReference>
<evidence type="ECO:0000256" key="3">
    <source>
        <dbReference type="ARBA" id="ARBA00022679"/>
    </source>
</evidence>